<evidence type="ECO:0000313" key="8">
    <source>
        <dbReference type="Proteomes" id="UP001316803"/>
    </source>
</evidence>
<feature type="compositionally biased region" description="Basic and acidic residues" evidence="4">
    <location>
        <begin position="111"/>
        <end position="121"/>
    </location>
</feature>
<dbReference type="Gene3D" id="3.40.50.10810">
    <property type="entry name" value="Tandem AAA-ATPase domain"/>
    <property type="match status" value="1"/>
</dbReference>
<feature type="compositionally biased region" description="Basic and acidic residues" evidence="4">
    <location>
        <begin position="301"/>
        <end position="311"/>
    </location>
</feature>
<reference evidence="7 8" key="1">
    <citation type="submission" date="2022-12" db="EMBL/GenBank/DDBJ databases">
        <title>Genomic features and morphological characterization of a novel Knufia sp. strain isolated from spacecraft assembly facility.</title>
        <authorList>
            <person name="Teixeira M."/>
            <person name="Chander A.M."/>
            <person name="Stajich J.E."/>
            <person name="Venkateswaran K."/>
        </authorList>
    </citation>
    <scope>NUCLEOTIDE SEQUENCE [LARGE SCALE GENOMIC DNA]</scope>
    <source>
        <strain evidence="7 8">FJI-L2-BK-P2</strain>
    </source>
</reference>
<dbReference type="InterPro" id="IPR000330">
    <property type="entry name" value="SNF2_N"/>
</dbReference>
<feature type="region of interest" description="Disordered" evidence="4">
    <location>
        <begin position="1"/>
        <end position="223"/>
    </location>
</feature>
<dbReference type="InterPro" id="IPR038718">
    <property type="entry name" value="SNF2-like_sf"/>
</dbReference>
<dbReference type="InterPro" id="IPR027417">
    <property type="entry name" value="P-loop_NTPase"/>
</dbReference>
<keyword evidence="3" id="KW-0067">ATP-binding</keyword>
<dbReference type="PANTHER" id="PTHR45626:SF14">
    <property type="entry name" value="ATP-DEPENDENT DNA HELICASE (EUROFUNG)"/>
    <property type="match status" value="1"/>
</dbReference>
<keyword evidence="1" id="KW-0547">Nucleotide-binding</keyword>
<feature type="domain" description="Helicase ATP-binding" evidence="5">
    <location>
        <begin position="364"/>
        <end position="548"/>
    </location>
</feature>
<dbReference type="InterPro" id="IPR050628">
    <property type="entry name" value="SNF2_RAD54_helicase_TF"/>
</dbReference>
<dbReference type="SMART" id="SM00487">
    <property type="entry name" value="DEXDc"/>
    <property type="match status" value="1"/>
</dbReference>
<dbReference type="SMART" id="SM00490">
    <property type="entry name" value="HELICc"/>
    <property type="match status" value="1"/>
</dbReference>
<sequence length="1059" mass="118567">MTLIDPEVRPSKPTTADWICEQESRPQPPIIPNNDNMVREREAARNPLMPSQARLPASKAGNEKSPIEIPSSPPAKQSGPSQVLSPQPEFGRPTALNNAASPLAKTSARTSDPKIIRRSADSNHSNLFSTRYHKPPTGLGNPLSNVGRDAPRPPQQQSRDSSTSANAYPSTAGGYVPSDIADPFSRPAANPPRPQGPMYVPVPSNTAPTWRPAPPPTFSSNSNTNPYMRPASHFVDLTQPAPRPVEQDGFNDAQVFGNDRFGTADPMMYLDSKQADENIKALLEGAMDEEDDKPRTRRKKKDLEKKVDALTKKMQGMDVKEETEEHEDEEEEDDGTREGLKVKLLPHQIDGVEWMQNKEVGTKKIKGILPNGGILADDMGLGKTIQSIALILANPRPSEEELKASKRKLKTTPDRATLVVAPLALIKQWEAEIKDRVEEDHALKVKVHHGPQRTKSFKDLRKYDVVITTYQTLTSEHVENSGSEKTALFGVNWYRIILDEAHSIKNRNAKSTKAACALDAEYRWCLTGTPMQNGLDELQSLIHFLRIKPYNHLDTWREQITKPMNNGRGGLAIRRLRAFLSAFMKRRTKDVLKQDGALKAGANGAVKSNTGFKIVKRTVENVEAEFNEQEKAFYSRLEARTDKSLELMMAGGQANYASALVLLMRLRQACNHPQLLGGDLSKEQDAMAGNRSPSKKGTKADDMDDIAAMLGGLSVETKRCDVCQIELSKDAAEEGLIRCEECEEDLKLAEQAAQKPRKKENKTVKKERKVNRRVVIDSDDEEDSVVISQQSETEDEEEQEDSAEEEESGSDEDFTARTLRPSPASSTKIRHLLKILKHDSHTHKYIVFSFFTSMLDLIEPFLKRHNLKFVRYDGAMRNDAREASLEQLRNESDVRILLCSLRAGSLGLNLTAASRVVILEPFWNPFVEEQAIDRVHRLNQPQDVIVHKLTIKDTVESRILELQDKKRELAKATIEGQKGTGAGKLSMQEMLKLFKHDAERDAKLDMIGMKDGRSLLDRDSQSTAVQTQQEYAKEEARRPDPRVGKPAKRADDPVYGRRW</sequence>
<dbReference type="InterPro" id="IPR001650">
    <property type="entry name" value="Helicase_C-like"/>
</dbReference>
<keyword evidence="8" id="KW-1185">Reference proteome</keyword>
<evidence type="ECO:0000256" key="4">
    <source>
        <dbReference type="SAM" id="MobiDB-lite"/>
    </source>
</evidence>
<dbReference type="SUPFAM" id="SSF52540">
    <property type="entry name" value="P-loop containing nucleoside triphosphate hydrolases"/>
    <property type="match status" value="2"/>
</dbReference>
<dbReference type="GO" id="GO:0005524">
    <property type="term" value="F:ATP binding"/>
    <property type="evidence" value="ECO:0007669"/>
    <property type="project" value="UniProtKB-KW"/>
</dbReference>
<gene>
    <name evidence="7" type="ORF">OHC33_002328</name>
</gene>
<feature type="compositionally biased region" description="Acidic residues" evidence="4">
    <location>
        <begin position="321"/>
        <end position="335"/>
    </location>
</feature>
<dbReference type="GO" id="GO:0005634">
    <property type="term" value="C:nucleus"/>
    <property type="evidence" value="ECO:0007669"/>
    <property type="project" value="TreeGrafter"/>
</dbReference>
<dbReference type="Gene3D" id="3.40.50.300">
    <property type="entry name" value="P-loop containing nucleotide triphosphate hydrolases"/>
    <property type="match status" value="2"/>
</dbReference>
<comment type="caution">
    <text evidence="7">The sequence shown here is derived from an EMBL/GenBank/DDBJ whole genome shotgun (WGS) entry which is preliminary data.</text>
</comment>
<dbReference type="Proteomes" id="UP001316803">
    <property type="component" value="Unassembled WGS sequence"/>
</dbReference>
<feature type="compositionally biased region" description="Basic residues" evidence="4">
    <location>
        <begin position="755"/>
        <end position="772"/>
    </location>
</feature>
<dbReference type="PANTHER" id="PTHR45626">
    <property type="entry name" value="TRANSCRIPTION TERMINATION FACTOR 2-RELATED"/>
    <property type="match status" value="1"/>
</dbReference>
<dbReference type="InterPro" id="IPR049730">
    <property type="entry name" value="SNF2/RAD54-like_C"/>
</dbReference>
<dbReference type="PROSITE" id="PS51192">
    <property type="entry name" value="HELICASE_ATP_BIND_1"/>
    <property type="match status" value="1"/>
</dbReference>
<evidence type="ECO:0000256" key="3">
    <source>
        <dbReference type="ARBA" id="ARBA00022840"/>
    </source>
</evidence>
<evidence type="ECO:0000313" key="7">
    <source>
        <dbReference type="EMBL" id="KAK5956839.1"/>
    </source>
</evidence>
<protein>
    <submittedName>
        <fullName evidence="7">Uncharacterized protein</fullName>
    </submittedName>
</protein>
<dbReference type="GO" id="GO:0006281">
    <property type="term" value="P:DNA repair"/>
    <property type="evidence" value="ECO:0007669"/>
    <property type="project" value="TreeGrafter"/>
</dbReference>
<evidence type="ECO:0000259" key="5">
    <source>
        <dbReference type="PROSITE" id="PS51192"/>
    </source>
</evidence>
<dbReference type="InterPro" id="IPR014001">
    <property type="entry name" value="Helicase_ATP-bd"/>
</dbReference>
<feature type="compositionally biased region" description="Basic and acidic residues" evidence="4">
    <location>
        <begin position="1"/>
        <end position="10"/>
    </location>
</feature>
<dbReference type="AlphaFoldDB" id="A0AAN8I828"/>
<evidence type="ECO:0000256" key="1">
    <source>
        <dbReference type="ARBA" id="ARBA00022741"/>
    </source>
</evidence>
<organism evidence="7 8">
    <name type="scientific">Knufia fluminis</name>
    <dbReference type="NCBI Taxonomy" id="191047"/>
    <lineage>
        <taxon>Eukaryota</taxon>
        <taxon>Fungi</taxon>
        <taxon>Dikarya</taxon>
        <taxon>Ascomycota</taxon>
        <taxon>Pezizomycotina</taxon>
        <taxon>Eurotiomycetes</taxon>
        <taxon>Chaetothyriomycetidae</taxon>
        <taxon>Chaetothyriales</taxon>
        <taxon>Trichomeriaceae</taxon>
        <taxon>Knufia</taxon>
    </lineage>
</organism>
<feature type="compositionally biased region" description="Basic and acidic residues" evidence="4">
    <location>
        <begin position="1031"/>
        <end position="1059"/>
    </location>
</feature>
<feature type="region of interest" description="Disordered" evidence="4">
    <location>
        <begin position="677"/>
        <end position="702"/>
    </location>
</feature>
<feature type="compositionally biased region" description="Polar residues" evidence="4">
    <location>
        <begin position="1021"/>
        <end position="1030"/>
    </location>
</feature>
<evidence type="ECO:0000259" key="6">
    <source>
        <dbReference type="PROSITE" id="PS51194"/>
    </source>
</evidence>
<dbReference type="CDD" id="cd18008">
    <property type="entry name" value="DEXDc_SHPRH-like"/>
    <property type="match status" value="1"/>
</dbReference>
<accession>A0AAN8I828</accession>
<dbReference type="GO" id="GO:0016787">
    <property type="term" value="F:hydrolase activity"/>
    <property type="evidence" value="ECO:0007669"/>
    <property type="project" value="UniProtKB-KW"/>
</dbReference>
<dbReference type="Pfam" id="PF00271">
    <property type="entry name" value="Helicase_C"/>
    <property type="match status" value="1"/>
</dbReference>
<feature type="compositionally biased region" description="Acidic residues" evidence="4">
    <location>
        <begin position="792"/>
        <end position="813"/>
    </location>
</feature>
<dbReference type="FunFam" id="3.40.50.10810:FF:000053">
    <property type="entry name" value="SNF2 family helicase/ATPase, putative"/>
    <property type="match status" value="1"/>
</dbReference>
<feature type="region of interest" description="Disordered" evidence="4">
    <location>
        <begin position="750"/>
        <end position="823"/>
    </location>
</feature>
<keyword evidence="2" id="KW-0378">Hydrolase</keyword>
<proteinExistence type="predicted"/>
<name>A0AAN8I828_9EURO</name>
<dbReference type="EMBL" id="JAKLMC020000004">
    <property type="protein sequence ID" value="KAK5956839.1"/>
    <property type="molecule type" value="Genomic_DNA"/>
</dbReference>
<evidence type="ECO:0000256" key="2">
    <source>
        <dbReference type="ARBA" id="ARBA00022801"/>
    </source>
</evidence>
<feature type="domain" description="Helicase C-terminal" evidence="6">
    <location>
        <begin position="828"/>
        <end position="975"/>
    </location>
</feature>
<feature type="compositionally biased region" description="Polar residues" evidence="4">
    <location>
        <begin position="155"/>
        <end position="169"/>
    </location>
</feature>
<dbReference type="CDD" id="cd18793">
    <property type="entry name" value="SF2_C_SNF"/>
    <property type="match status" value="1"/>
</dbReference>
<dbReference type="Pfam" id="PF00176">
    <property type="entry name" value="SNF2-rel_dom"/>
    <property type="match status" value="1"/>
</dbReference>
<feature type="region of interest" description="Disordered" evidence="4">
    <location>
        <begin position="1013"/>
        <end position="1059"/>
    </location>
</feature>
<feature type="region of interest" description="Disordered" evidence="4">
    <location>
        <begin position="285"/>
        <end position="338"/>
    </location>
</feature>
<dbReference type="PROSITE" id="PS51194">
    <property type="entry name" value="HELICASE_CTER"/>
    <property type="match status" value="1"/>
</dbReference>
<dbReference type="GO" id="GO:0008094">
    <property type="term" value="F:ATP-dependent activity, acting on DNA"/>
    <property type="evidence" value="ECO:0007669"/>
    <property type="project" value="TreeGrafter"/>
</dbReference>